<dbReference type="GO" id="GO:0072344">
    <property type="term" value="P:rescue of stalled ribosome"/>
    <property type="evidence" value="ECO:0007669"/>
    <property type="project" value="InterPro"/>
</dbReference>
<dbReference type="Pfam" id="PF23230">
    <property type="entry name" value="zf-C2H2_13"/>
    <property type="match status" value="1"/>
</dbReference>
<feature type="region of interest" description="Disordered" evidence="5">
    <location>
        <begin position="546"/>
        <end position="583"/>
    </location>
</feature>
<feature type="region of interest" description="Disordered" evidence="5">
    <location>
        <begin position="716"/>
        <end position="772"/>
    </location>
</feature>
<feature type="region of interest" description="Disordered" evidence="5">
    <location>
        <begin position="1"/>
        <end position="74"/>
    </location>
</feature>
<dbReference type="EMBL" id="JAKKPZ010000002">
    <property type="protein sequence ID" value="KAI1725934.1"/>
    <property type="molecule type" value="Genomic_DNA"/>
</dbReference>
<proteinExistence type="predicted"/>
<feature type="compositionally biased region" description="Polar residues" evidence="5">
    <location>
        <begin position="464"/>
        <end position="496"/>
    </location>
</feature>
<accession>A0AAD4NBK2</accession>
<feature type="compositionally biased region" description="Polar residues" evidence="5">
    <location>
        <begin position="26"/>
        <end position="38"/>
    </location>
</feature>
<protein>
    <submittedName>
        <fullName evidence="7">E3 ubiquitin-protein ligase</fullName>
    </submittedName>
</protein>
<comment type="caution">
    <text evidence="7">The sequence shown here is derived from an EMBL/GenBank/DDBJ whole genome shotgun (WGS) entry which is preliminary data.</text>
</comment>
<feature type="region of interest" description="Disordered" evidence="5">
    <location>
        <begin position="597"/>
        <end position="618"/>
    </location>
</feature>
<evidence type="ECO:0000313" key="8">
    <source>
        <dbReference type="Proteomes" id="UP001201812"/>
    </source>
</evidence>
<dbReference type="GO" id="GO:0043022">
    <property type="term" value="F:ribosome binding"/>
    <property type="evidence" value="ECO:0007669"/>
    <property type="project" value="TreeGrafter"/>
</dbReference>
<keyword evidence="3" id="KW-0862">Zinc</keyword>
<feature type="compositionally biased region" description="Polar residues" evidence="5">
    <location>
        <begin position="646"/>
        <end position="666"/>
    </location>
</feature>
<dbReference type="Pfam" id="PF25447">
    <property type="entry name" value="RING_ZNF598"/>
    <property type="match status" value="1"/>
</dbReference>
<evidence type="ECO:0000259" key="6">
    <source>
        <dbReference type="PROSITE" id="PS50089"/>
    </source>
</evidence>
<evidence type="ECO:0000256" key="2">
    <source>
        <dbReference type="ARBA" id="ARBA00022771"/>
    </source>
</evidence>
<evidence type="ECO:0000313" key="7">
    <source>
        <dbReference type="EMBL" id="KAI1725934.1"/>
    </source>
</evidence>
<name>A0AAD4NBK2_9BILA</name>
<dbReference type="AlphaFoldDB" id="A0AAD4NBK2"/>
<feature type="region of interest" description="Disordered" evidence="5">
    <location>
        <begin position="646"/>
        <end position="676"/>
    </location>
</feature>
<feature type="compositionally biased region" description="Polar residues" evidence="5">
    <location>
        <begin position="555"/>
        <end position="583"/>
    </location>
</feature>
<dbReference type="PROSITE" id="PS50089">
    <property type="entry name" value="ZF_RING_2"/>
    <property type="match status" value="1"/>
</dbReference>
<dbReference type="PANTHER" id="PTHR22938:SF0">
    <property type="entry name" value="E3 UBIQUITIN-PROTEIN LIGASE ZNF598"/>
    <property type="match status" value="1"/>
</dbReference>
<dbReference type="InterPro" id="IPR013087">
    <property type="entry name" value="Znf_C2H2_type"/>
</dbReference>
<gene>
    <name evidence="7" type="ORF">DdX_02623</name>
</gene>
<dbReference type="GO" id="GO:0016567">
    <property type="term" value="P:protein ubiquitination"/>
    <property type="evidence" value="ECO:0007669"/>
    <property type="project" value="TreeGrafter"/>
</dbReference>
<feature type="compositionally biased region" description="Basic and acidic residues" evidence="5">
    <location>
        <begin position="743"/>
        <end position="765"/>
    </location>
</feature>
<dbReference type="SMART" id="SM00355">
    <property type="entry name" value="ZnF_C2H2"/>
    <property type="match status" value="4"/>
</dbReference>
<feature type="compositionally biased region" description="Polar residues" evidence="5">
    <location>
        <begin position="1"/>
        <end position="11"/>
    </location>
</feature>
<evidence type="ECO:0000256" key="4">
    <source>
        <dbReference type="PROSITE-ProRule" id="PRU00175"/>
    </source>
</evidence>
<dbReference type="InterPro" id="IPR013083">
    <property type="entry name" value="Znf_RING/FYVE/PHD"/>
</dbReference>
<dbReference type="InterPro" id="IPR056437">
    <property type="entry name" value="Znf-C2H2_ZNF598/HEL2"/>
</dbReference>
<feature type="compositionally biased region" description="Polar residues" evidence="5">
    <location>
        <begin position="55"/>
        <end position="66"/>
    </location>
</feature>
<dbReference type="PROSITE" id="PS00518">
    <property type="entry name" value="ZF_RING_1"/>
    <property type="match status" value="1"/>
</dbReference>
<organism evidence="7 8">
    <name type="scientific">Ditylenchus destructor</name>
    <dbReference type="NCBI Taxonomy" id="166010"/>
    <lineage>
        <taxon>Eukaryota</taxon>
        <taxon>Metazoa</taxon>
        <taxon>Ecdysozoa</taxon>
        <taxon>Nematoda</taxon>
        <taxon>Chromadorea</taxon>
        <taxon>Rhabditida</taxon>
        <taxon>Tylenchina</taxon>
        <taxon>Tylenchomorpha</taxon>
        <taxon>Sphaerularioidea</taxon>
        <taxon>Anguinidae</taxon>
        <taxon>Anguininae</taxon>
        <taxon>Ditylenchus</taxon>
    </lineage>
</organism>
<dbReference type="InterPro" id="IPR001841">
    <property type="entry name" value="Znf_RING"/>
</dbReference>
<dbReference type="GO" id="GO:0061630">
    <property type="term" value="F:ubiquitin protein ligase activity"/>
    <property type="evidence" value="ECO:0007669"/>
    <property type="project" value="InterPro"/>
</dbReference>
<evidence type="ECO:0000256" key="1">
    <source>
        <dbReference type="ARBA" id="ARBA00022723"/>
    </source>
</evidence>
<keyword evidence="8" id="KW-1185">Reference proteome</keyword>
<dbReference type="Gene3D" id="3.30.40.10">
    <property type="entry name" value="Zinc/RING finger domain, C3HC4 (zinc finger)"/>
    <property type="match status" value="1"/>
</dbReference>
<keyword evidence="1" id="KW-0479">Metal-binding</keyword>
<feature type="compositionally biased region" description="Low complexity" evidence="5">
    <location>
        <begin position="12"/>
        <end position="25"/>
    </location>
</feature>
<dbReference type="Proteomes" id="UP001201812">
    <property type="component" value="Unassembled WGS sequence"/>
</dbReference>
<feature type="region of interest" description="Disordered" evidence="5">
    <location>
        <begin position="96"/>
        <end position="176"/>
    </location>
</feature>
<dbReference type="GO" id="GO:0008270">
    <property type="term" value="F:zinc ion binding"/>
    <property type="evidence" value="ECO:0007669"/>
    <property type="project" value="UniProtKB-KW"/>
</dbReference>
<feature type="compositionally biased region" description="Basic residues" evidence="5">
    <location>
        <begin position="43"/>
        <end position="54"/>
    </location>
</feature>
<dbReference type="PANTHER" id="PTHR22938">
    <property type="entry name" value="ZINC FINGER PROTEIN 598"/>
    <property type="match status" value="1"/>
</dbReference>
<dbReference type="InterPro" id="IPR017907">
    <property type="entry name" value="Znf_RING_CS"/>
</dbReference>
<dbReference type="PROSITE" id="PS00028">
    <property type="entry name" value="ZINC_FINGER_C2H2_1"/>
    <property type="match status" value="1"/>
</dbReference>
<dbReference type="InterPro" id="IPR044288">
    <property type="entry name" value="ZNF598/HEL2"/>
</dbReference>
<feature type="domain" description="RING-type" evidence="6">
    <location>
        <begin position="198"/>
        <end position="238"/>
    </location>
</feature>
<keyword evidence="2 4" id="KW-0863">Zinc-finger</keyword>
<feature type="compositionally biased region" description="Basic and acidic residues" evidence="5">
    <location>
        <begin position="154"/>
        <end position="171"/>
    </location>
</feature>
<reference evidence="7" key="1">
    <citation type="submission" date="2022-01" db="EMBL/GenBank/DDBJ databases">
        <title>Genome Sequence Resource for Two Populations of Ditylenchus destructor, the Migratory Endoparasitic Phytonematode.</title>
        <authorList>
            <person name="Zhang H."/>
            <person name="Lin R."/>
            <person name="Xie B."/>
        </authorList>
    </citation>
    <scope>NUCLEOTIDE SEQUENCE</scope>
    <source>
        <strain evidence="7">BazhouSP</strain>
    </source>
</reference>
<evidence type="ECO:0000256" key="3">
    <source>
        <dbReference type="ARBA" id="ARBA00022833"/>
    </source>
</evidence>
<sequence>MSSSEIPNPTISNSGSSGQQQQQNNFVRDSNMNSSQSNDKTKSGKHRYKSHQKTQKSNLGKQNASDATRDSGASAAELGRLPTGMTEGSQQTIDLSTGTAFDNAPPGFDRRPPVRSQDVRLAPPPGFGPPSGATNTENRQRGNPRVGTNQNRRFNRDGYRRDGDYRGQRTDHRTHRPRNVRNRIDHAGVKMTGRRINCLICCQESDLYGISSCLHPLCMECAIRVRILGKTSTCPQCRTDIQTLYFVQAPQLPAEFKLPKQTMDYVDDEKYGIKFENKYAIECFESYMSHKCHLCSSRGEEMSFGTFAALQQHISQAHQLTFCHLCNENVNVLTKDKKTYTRQNLQKHMNGDLDEDGSKGHPKCLFCDQRFYDDEAQYKHLRKDHYFCQICDVDGAENFFYKNHYELSRHYKKAHHPCDNRECESMGIVFRTELELQVHKAKQHSSGGQRPLQLDFQYTRVNPGGSQRCNQGTSQPSAQSVQNQHAEYASRSENFTIVPSAQTNRQPVRIIRSTFNSQSACDFPNLDNAGALYGAPPNWRMEAQAAQQQARQPAVSIQSGEQFPSLSGGQSGSASTKTQEQSVWSKSKIKDLFKPDAAGSKFTVPQPKRKPSKTVPINSIVNPNEVDFVPSSSKFDLLSAFDEGSEATTGSNNWWNKPVINQSSRKPTPKPGEAILTPTTDDFVRIQIARPVENDTQKLEAEMKPTMSLKSIAMAIESTDANGGESSRKENSEPDWETLADNIEERIDKVEKEPQMDKPVEERDAANSSEKSIAEKLLSDLFTFCKK</sequence>
<evidence type="ECO:0000256" key="5">
    <source>
        <dbReference type="SAM" id="MobiDB-lite"/>
    </source>
</evidence>
<feature type="region of interest" description="Disordered" evidence="5">
    <location>
        <begin position="463"/>
        <end position="496"/>
    </location>
</feature>
<dbReference type="SUPFAM" id="SSF57850">
    <property type="entry name" value="RING/U-box"/>
    <property type="match status" value="1"/>
</dbReference>